<evidence type="ECO:0000259" key="3">
    <source>
        <dbReference type="Pfam" id="PF24837"/>
    </source>
</evidence>
<comment type="caution">
    <text evidence="4">The sequence shown here is derived from an EMBL/GenBank/DDBJ whole genome shotgun (WGS) entry which is preliminary data.</text>
</comment>
<dbReference type="RefSeq" id="WP_007736169.1">
    <property type="nucleotide sequence ID" value="NZ_CP025959.1"/>
</dbReference>
<dbReference type="EMBL" id="NOVD01000012">
    <property type="protein sequence ID" value="PCK25955.1"/>
    <property type="molecule type" value="Genomic_DNA"/>
</dbReference>
<dbReference type="AlphaFoldDB" id="A0A1C4GPZ8"/>
<protein>
    <recommendedName>
        <fullName evidence="3">AMIN-like domain-containing protein</fullName>
    </recommendedName>
</protein>
<evidence type="ECO:0000256" key="2">
    <source>
        <dbReference type="SAM" id="SignalP"/>
    </source>
</evidence>
<feature type="signal peptide" evidence="2">
    <location>
        <begin position="1"/>
        <end position="25"/>
    </location>
</feature>
<dbReference type="Pfam" id="PF24837">
    <property type="entry name" value="AMIN-like"/>
    <property type="match status" value="1"/>
</dbReference>
<evidence type="ECO:0000313" key="5">
    <source>
        <dbReference type="Proteomes" id="UP000230886"/>
    </source>
</evidence>
<feature type="chain" id="PRO_5044267628" description="AMIN-like domain-containing protein" evidence="2">
    <location>
        <begin position="26"/>
        <end position="198"/>
    </location>
</feature>
<dbReference type="Proteomes" id="UP000230886">
    <property type="component" value="Unassembled WGS sequence"/>
</dbReference>
<evidence type="ECO:0000313" key="4">
    <source>
        <dbReference type="EMBL" id="PCK25955.1"/>
    </source>
</evidence>
<dbReference type="PROSITE" id="PS51257">
    <property type="entry name" value="PROKAR_LIPOPROTEIN"/>
    <property type="match status" value="1"/>
</dbReference>
<name>A0A1C4GPZ8_RHOSG</name>
<sequence>MTTNRTRSFAAVAAIAVGVSLTACSQDAETTPTAATSAVTSTSTSSAAASTTEPVPTDSSDKTSAAGTESKLTVVDIRVGEHDGFDRVVYEMGGTGTPGWRVKYVDAATQEGSGKPVDIKGAAVIQVLIDGSAYPFDSGVEQYSGPNPVPGVGGVVTEVNGSNVFEGVTQSFIGVTEKQPFTVTTLSDPPRVVVDVAR</sequence>
<dbReference type="KEGG" id="rqi:C1M55_20195"/>
<reference evidence="4 5" key="1">
    <citation type="submission" date="2017-07" db="EMBL/GenBank/DDBJ databases">
        <title>Draft sequence of Rhodococcus enclensis 23b-28.</title>
        <authorList>
            <person name="Besaury L."/>
            <person name="Sancelme M."/>
            <person name="Amato P."/>
            <person name="Lallement A."/>
            <person name="Delort A.-M."/>
        </authorList>
    </citation>
    <scope>NUCLEOTIDE SEQUENCE [LARGE SCALE GENOMIC DNA]</scope>
    <source>
        <strain evidence="4 5">23b-28</strain>
    </source>
</reference>
<evidence type="ECO:0000256" key="1">
    <source>
        <dbReference type="SAM" id="MobiDB-lite"/>
    </source>
</evidence>
<feature type="domain" description="AMIN-like" evidence="3">
    <location>
        <begin position="73"/>
        <end position="197"/>
    </location>
</feature>
<proteinExistence type="predicted"/>
<gene>
    <name evidence="4" type="ORF">CHR55_18415</name>
</gene>
<accession>A0A1C4GPZ8</accession>
<feature type="region of interest" description="Disordered" evidence="1">
    <location>
        <begin position="26"/>
        <end position="68"/>
    </location>
</feature>
<feature type="compositionally biased region" description="Low complexity" evidence="1">
    <location>
        <begin position="28"/>
        <end position="57"/>
    </location>
</feature>
<dbReference type="InterPro" id="IPR056303">
    <property type="entry name" value="AMIN-like"/>
</dbReference>
<organism evidence="4 5">
    <name type="scientific">Rhodococcus qingshengii</name>
    <dbReference type="NCBI Taxonomy" id="334542"/>
    <lineage>
        <taxon>Bacteria</taxon>
        <taxon>Bacillati</taxon>
        <taxon>Actinomycetota</taxon>
        <taxon>Actinomycetes</taxon>
        <taxon>Mycobacteriales</taxon>
        <taxon>Nocardiaceae</taxon>
        <taxon>Rhodococcus</taxon>
        <taxon>Rhodococcus erythropolis group</taxon>
    </lineage>
</organism>
<keyword evidence="2" id="KW-0732">Signal</keyword>